<dbReference type="GO" id="GO:0009055">
    <property type="term" value="F:electron transfer activity"/>
    <property type="evidence" value="ECO:0007669"/>
    <property type="project" value="InterPro"/>
</dbReference>
<proteinExistence type="inferred from homology"/>
<dbReference type="GO" id="GO:0016020">
    <property type="term" value="C:membrane"/>
    <property type="evidence" value="ECO:0007669"/>
    <property type="project" value="UniProtKB-SubCell"/>
</dbReference>
<dbReference type="Gene3D" id="1.20.1300.10">
    <property type="entry name" value="Fumarate reductase/succinate dehydrogenase, transmembrane subunit"/>
    <property type="match status" value="1"/>
</dbReference>
<gene>
    <name evidence="14" type="ORF">DSM104440_03455</name>
</gene>
<evidence type="ECO:0000256" key="7">
    <source>
        <dbReference type="ARBA" id="ARBA00022723"/>
    </source>
</evidence>
<feature type="transmembrane region" description="Helical" evidence="13">
    <location>
        <begin position="91"/>
        <end position="110"/>
    </location>
</feature>
<reference evidence="14 15" key="1">
    <citation type="submission" date="2020-04" db="EMBL/GenBank/DDBJ databases">
        <title>Usitatibacter rugosus gen. nov., sp. nov. and Usitatibacter palustris sp. nov., novel members of Usitatibacteraceae fam. nov. within the order Nitrosomonadales isolated from soil.</title>
        <authorList>
            <person name="Huber K.J."/>
            <person name="Neumann-Schaal M."/>
            <person name="Geppert A."/>
            <person name="Luckner M."/>
            <person name="Wanner G."/>
            <person name="Overmann J."/>
        </authorList>
    </citation>
    <scope>NUCLEOTIDE SEQUENCE [LARGE SCALE GENOMIC DNA]</scope>
    <source>
        <strain evidence="14 15">Swamp67</strain>
    </source>
</reference>
<name>A0A6M4HAF9_9PROT</name>
<protein>
    <recommendedName>
        <fullName evidence="4">Succinate dehydrogenase cytochrome b556 subunit</fullName>
    </recommendedName>
</protein>
<evidence type="ECO:0000256" key="5">
    <source>
        <dbReference type="ARBA" id="ARBA00022617"/>
    </source>
</evidence>
<dbReference type="InterPro" id="IPR034804">
    <property type="entry name" value="SQR/QFR_C/D"/>
</dbReference>
<keyword evidence="5 12" id="KW-0349">Heme</keyword>
<dbReference type="Proteomes" id="UP000503096">
    <property type="component" value="Chromosome"/>
</dbReference>
<evidence type="ECO:0000256" key="4">
    <source>
        <dbReference type="ARBA" id="ARBA00020076"/>
    </source>
</evidence>
<organism evidence="14 15">
    <name type="scientific">Usitatibacter palustris</name>
    <dbReference type="NCBI Taxonomy" id="2732487"/>
    <lineage>
        <taxon>Bacteria</taxon>
        <taxon>Pseudomonadati</taxon>
        <taxon>Pseudomonadota</taxon>
        <taxon>Betaproteobacteria</taxon>
        <taxon>Nitrosomonadales</taxon>
        <taxon>Usitatibacteraceae</taxon>
        <taxon>Usitatibacter</taxon>
    </lineage>
</organism>
<dbReference type="GO" id="GO:0046872">
    <property type="term" value="F:metal ion binding"/>
    <property type="evidence" value="ECO:0007669"/>
    <property type="project" value="UniProtKB-KW"/>
</dbReference>
<dbReference type="EMBL" id="CP053073">
    <property type="protein sequence ID" value="QJR16620.1"/>
    <property type="molecule type" value="Genomic_DNA"/>
</dbReference>
<accession>A0A6M4HAF9</accession>
<evidence type="ECO:0000256" key="10">
    <source>
        <dbReference type="ARBA" id="ARBA00023136"/>
    </source>
</evidence>
<evidence type="ECO:0000256" key="12">
    <source>
        <dbReference type="PIRSR" id="PIRSR000178-1"/>
    </source>
</evidence>
<dbReference type="RefSeq" id="WP_171164882.1">
    <property type="nucleotide sequence ID" value="NZ_CP053073.1"/>
</dbReference>
<evidence type="ECO:0000256" key="1">
    <source>
        <dbReference type="ARBA" id="ARBA00004050"/>
    </source>
</evidence>
<dbReference type="AlphaFoldDB" id="A0A6M4HAF9"/>
<dbReference type="Pfam" id="PF01127">
    <property type="entry name" value="Sdh_cyt"/>
    <property type="match status" value="1"/>
</dbReference>
<dbReference type="KEGG" id="upl:DSM104440_03455"/>
<evidence type="ECO:0000313" key="15">
    <source>
        <dbReference type="Proteomes" id="UP000503096"/>
    </source>
</evidence>
<dbReference type="PIRSF" id="PIRSF000178">
    <property type="entry name" value="SDH_cyt_b560"/>
    <property type="match status" value="1"/>
</dbReference>
<feature type="transmembrane region" description="Helical" evidence="13">
    <location>
        <begin position="58"/>
        <end position="79"/>
    </location>
</feature>
<keyword evidence="9 12" id="KW-0408">Iron</keyword>
<keyword evidence="7 12" id="KW-0479">Metal-binding</keyword>
<evidence type="ECO:0000256" key="2">
    <source>
        <dbReference type="ARBA" id="ARBA00004370"/>
    </source>
</evidence>
<dbReference type="PANTHER" id="PTHR41910:SF1">
    <property type="entry name" value="SUCCINATE DEHYDROGENASE HYDROPHOBIC MEMBRANE ANCHOR SUBUNIT"/>
    <property type="match status" value="1"/>
</dbReference>
<dbReference type="InterPro" id="IPR000701">
    <property type="entry name" value="SuccDH_FuR_B_TM-su"/>
</dbReference>
<dbReference type="GO" id="GO:0006099">
    <property type="term" value="P:tricarboxylic acid cycle"/>
    <property type="evidence" value="ECO:0007669"/>
    <property type="project" value="InterPro"/>
</dbReference>
<dbReference type="InParanoid" id="A0A6M4HAF9"/>
<feature type="binding site" description="axial binding residue" evidence="12">
    <location>
        <position position="70"/>
    </location>
    <ligand>
        <name>heme</name>
        <dbReference type="ChEBI" id="CHEBI:30413"/>
        <note>ligand shared with second transmembrane subunit</note>
    </ligand>
    <ligandPart>
        <name>Fe</name>
        <dbReference type="ChEBI" id="CHEBI:18248"/>
    </ligandPart>
</feature>
<evidence type="ECO:0000256" key="11">
    <source>
        <dbReference type="ARBA" id="ARBA00025912"/>
    </source>
</evidence>
<evidence type="ECO:0000256" key="9">
    <source>
        <dbReference type="ARBA" id="ARBA00023004"/>
    </source>
</evidence>
<comment type="similarity">
    <text evidence="3">Belongs to the cytochrome b560 family.</text>
</comment>
<keyword evidence="10 13" id="KW-0472">Membrane</keyword>
<evidence type="ECO:0000256" key="13">
    <source>
        <dbReference type="SAM" id="Phobius"/>
    </source>
</evidence>
<comment type="subcellular location">
    <subcellularLocation>
        <location evidence="2">Membrane</location>
    </subcellularLocation>
</comment>
<sequence>MKASRNHPAFWAFVVHRLSGIGLAAFLPAHFYVLGSALNGEAALGEWIDWTQRPLLKFAEWILVLLLAAHLTGGLRLLALEFLPWRNWQKTLAALAAGASLVVMLIVALAR</sequence>
<feature type="transmembrane region" description="Helical" evidence="13">
    <location>
        <begin position="21"/>
        <end position="38"/>
    </location>
</feature>
<keyword evidence="8 13" id="KW-1133">Transmembrane helix</keyword>
<dbReference type="InterPro" id="IPR039023">
    <property type="entry name" value="SdhC_prok"/>
</dbReference>
<dbReference type="InterPro" id="IPR014314">
    <property type="entry name" value="Succ_DH_cytb556"/>
</dbReference>
<keyword evidence="6 13" id="KW-0812">Transmembrane</keyword>
<keyword evidence="15" id="KW-1185">Reference proteome</keyword>
<evidence type="ECO:0000256" key="8">
    <source>
        <dbReference type="ARBA" id="ARBA00022989"/>
    </source>
</evidence>
<dbReference type="PANTHER" id="PTHR41910">
    <property type="entry name" value="SUCCINATE DEHYDROGENASE 2 MEMBRANE SUBUNIT SDHC"/>
    <property type="match status" value="1"/>
</dbReference>
<comment type="cofactor">
    <cofactor evidence="12">
        <name>heme</name>
        <dbReference type="ChEBI" id="CHEBI:30413"/>
    </cofactor>
    <text evidence="12">The heme is bound between the two transmembrane subunits.</text>
</comment>
<evidence type="ECO:0000256" key="6">
    <source>
        <dbReference type="ARBA" id="ARBA00022692"/>
    </source>
</evidence>
<comment type="subunit">
    <text evidence="11">Part of an enzyme complex containing four subunits: a flavoprotein, an iron-sulfur protein, plus two membrane-anchoring proteins, SdhC and SdhD. The complex can form homotrimers.</text>
</comment>
<dbReference type="SUPFAM" id="SSF81343">
    <property type="entry name" value="Fumarate reductase respiratory complex transmembrane subunits"/>
    <property type="match status" value="1"/>
</dbReference>
<evidence type="ECO:0000256" key="3">
    <source>
        <dbReference type="ARBA" id="ARBA00007244"/>
    </source>
</evidence>
<comment type="function">
    <text evidence="1">Membrane-anchoring subunit of succinate dehydrogenase (SDH).</text>
</comment>
<evidence type="ECO:0000313" key="14">
    <source>
        <dbReference type="EMBL" id="QJR16620.1"/>
    </source>
</evidence>